<dbReference type="CDD" id="cd06583">
    <property type="entry name" value="PGRP"/>
    <property type="match status" value="1"/>
</dbReference>
<evidence type="ECO:0000259" key="3">
    <source>
        <dbReference type="SMART" id="SM00701"/>
    </source>
</evidence>
<comment type="caution">
    <text evidence="4">The sequence shown here is derived from an EMBL/GenBank/DDBJ whole genome shotgun (WGS) entry which is preliminary data.</text>
</comment>
<dbReference type="OrthoDB" id="1037861at2"/>
<organism evidence="4 5">
    <name type="scientific">Aquimarina algiphila</name>
    <dbReference type="NCBI Taxonomy" id="2047982"/>
    <lineage>
        <taxon>Bacteria</taxon>
        <taxon>Pseudomonadati</taxon>
        <taxon>Bacteroidota</taxon>
        <taxon>Flavobacteriia</taxon>
        <taxon>Flavobacteriales</taxon>
        <taxon>Flavobacteriaceae</taxon>
        <taxon>Aquimarina</taxon>
    </lineage>
</organism>
<dbReference type="Gene3D" id="3.40.80.10">
    <property type="entry name" value="Peptidoglycan recognition protein-like"/>
    <property type="match status" value="1"/>
</dbReference>
<dbReference type="InterPro" id="IPR006619">
    <property type="entry name" value="PGRP_domain_met/bac"/>
</dbReference>
<proteinExistence type="inferred from homology"/>
<dbReference type="GO" id="GO:0008270">
    <property type="term" value="F:zinc ion binding"/>
    <property type="evidence" value="ECO:0007669"/>
    <property type="project" value="InterPro"/>
</dbReference>
<dbReference type="SMART" id="SM00644">
    <property type="entry name" value="Ami_2"/>
    <property type="match status" value="1"/>
</dbReference>
<keyword evidence="5" id="KW-1185">Reference proteome</keyword>
<dbReference type="Proteomes" id="UP000318833">
    <property type="component" value="Unassembled WGS sequence"/>
</dbReference>
<feature type="domain" description="N-acetylmuramoyl-L-alanine amidase" evidence="2">
    <location>
        <begin position="34"/>
        <end position="158"/>
    </location>
</feature>
<evidence type="ECO:0000256" key="1">
    <source>
        <dbReference type="ARBA" id="ARBA00007553"/>
    </source>
</evidence>
<evidence type="ECO:0000313" key="5">
    <source>
        <dbReference type="Proteomes" id="UP000318833"/>
    </source>
</evidence>
<accession>A0A554VA18</accession>
<dbReference type="InterPro" id="IPR036505">
    <property type="entry name" value="Amidase/PGRP_sf"/>
</dbReference>
<dbReference type="SMART" id="SM00701">
    <property type="entry name" value="PGRP"/>
    <property type="match status" value="1"/>
</dbReference>
<dbReference type="InterPro" id="IPR015510">
    <property type="entry name" value="PGRP"/>
</dbReference>
<dbReference type="Pfam" id="PF01510">
    <property type="entry name" value="Amidase_2"/>
    <property type="match status" value="1"/>
</dbReference>
<dbReference type="EMBL" id="VLNR01000155">
    <property type="protein sequence ID" value="TSE02599.1"/>
    <property type="molecule type" value="Genomic_DNA"/>
</dbReference>
<dbReference type="RefSeq" id="WP_143919232.1">
    <property type="nucleotide sequence ID" value="NZ_VLNR01000155.1"/>
</dbReference>
<sequence>MKNKVIGGIIGVLGVVFASMGVINLTDTLPKSETKNYRKRSLERPLYITYHHTASKGQSLKQIARGHLHRGFPEIGYCFAIGWDGTIYQLNDVNEISWHDSGHNTNSIGIVFVGNYHEKELPDAALQAAKRLQDSLSVYLNIVRVRYHRQTSPTACPGKYAIKKIQPLLR</sequence>
<reference evidence="4 5" key="1">
    <citation type="submission" date="2019-07" db="EMBL/GenBank/DDBJ databases">
        <title>The draft genome sequence of Aquimarina algiphila M91.</title>
        <authorList>
            <person name="Meng X."/>
        </authorList>
    </citation>
    <scope>NUCLEOTIDE SEQUENCE [LARGE SCALE GENOMIC DNA]</scope>
    <source>
        <strain evidence="4 5">M91</strain>
    </source>
</reference>
<dbReference type="PANTHER" id="PTHR11022:SF75">
    <property type="entry name" value="PEPTIDOGLYCAN-RECOGNITION PROTEIN SB1-RELATED"/>
    <property type="match status" value="1"/>
</dbReference>
<evidence type="ECO:0000259" key="2">
    <source>
        <dbReference type="SMART" id="SM00644"/>
    </source>
</evidence>
<dbReference type="GO" id="GO:0008745">
    <property type="term" value="F:N-acetylmuramoyl-L-alanine amidase activity"/>
    <property type="evidence" value="ECO:0007669"/>
    <property type="project" value="InterPro"/>
</dbReference>
<dbReference type="GO" id="GO:0009253">
    <property type="term" value="P:peptidoglycan catabolic process"/>
    <property type="evidence" value="ECO:0007669"/>
    <property type="project" value="InterPro"/>
</dbReference>
<feature type="domain" description="Peptidoglycan recognition protein family" evidence="3">
    <location>
        <begin position="26"/>
        <end position="152"/>
    </location>
</feature>
<dbReference type="PANTHER" id="PTHR11022">
    <property type="entry name" value="PEPTIDOGLYCAN RECOGNITION PROTEIN"/>
    <property type="match status" value="1"/>
</dbReference>
<name>A0A554VA18_9FLAO</name>
<dbReference type="SUPFAM" id="SSF55846">
    <property type="entry name" value="N-acetylmuramoyl-L-alanine amidase-like"/>
    <property type="match status" value="1"/>
</dbReference>
<dbReference type="InterPro" id="IPR002502">
    <property type="entry name" value="Amidase_domain"/>
</dbReference>
<dbReference type="AlphaFoldDB" id="A0A554VA18"/>
<protein>
    <submittedName>
        <fullName evidence="4">N-acetylmuramoyl-L-alanine amidase</fullName>
    </submittedName>
</protein>
<comment type="similarity">
    <text evidence="1">Belongs to the N-acetylmuramoyl-L-alanine amidase 2 family.</text>
</comment>
<gene>
    <name evidence="4" type="ORF">FOF46_30720</name>
</gene>
<evidence type="ECO:0000313" key="4">
    <source>
        <dbReference type="EMBL" id="TSE02599.1"/>
    </source>
</evidence>